<reference evidence="1" key="1">
    <citation type="submission" date="2020-03" db="EMBL/GenBank/DDBJ databases">
        <authorList>
            <person name="Weist P."/>
        </authorList>
    </citation>
    <scope>NUCLEOTIDE SEQUENCE</scope>
</reference>
<gene>
    <name evidence="1" type="ORF">PLEPLA_LOCUS3191</name>
</gene>
<dbReference type="EMBL" id="CADEAL010000158">
    <property type="protein sequence ID" value="CAB1415475.1"/>
    <property type="molecule type" value="Genomic_DNA"/>
</dbReference>
<evidence type="ECO:0000313" key="2">
    <source>
        <dbReference type="Proteomes" id="UP001153269"/>
    </source>
</evidence>
<sequence>MLFKPEMDPPELNVFDETRWRQAGHFCVGCRTLQRKRVQRIPPAALVRVGSPLGVDVMGKQSCDPTTGTGGKFSFSRHQDKKTFSVEAVKCDSTRQSKKTAAGQIHLYNGPIQDRTEWT</sequence>
<organism evidence="1 2">
    <name type="scientific">Pleuronectes platessa</name>
    <name type="common">European plaice</name>
    <dbReference type="NCBI Taxonomy" id="8262"/>
    <lineage>
        <taxon>Eukaryota</taxon>
        <taxon>Metazoa</taxon>
        <taxon>Chordata</taxon>
        <taxon>Craniata</taxon>
        <taxon>Vertebrata</taxon>
        <taxon>Euteleostomi</taxon>
        <taxon>Actinopterygii</taxon>
        <taxon>Neopterygii</taxon>
        <taxon>Teleostei</taxon>
        <taxon>Neoteleostei</taxon>
        <taxon>Acanthomorphata</taxon>
        <taxon>Carangaria</taxon>
        <taxon>Pleuronectiformes</taxon>
        <taxon>Pleuronectoidei</taxon>
        <taxon>Pleuronectidae</taxon>
        <taxon>Pleuronectes</taxon>
    </lineage>
</organism>
<keyword evidence="2" id="KW-1185">Reference proteome</keyword>
<evidence type="ECO:0000313" key="1">
    <source>
        <dbReference type="EMBL" id="CAB1415475.1"/>
    </source>
</evidence>
<name>A0A9N7TLY8_PLEPL</name>
<dbReference type="Proteomes" id="UP001153269">
    <property type="component" value="Unassembled WGS sequence"/>
</dbReference>
<accession>A0A9N7TLY8</accession>
<proteinExistence type="predicted"/>
<comment type="caution">
    <text evidence="1">The sequence shown here is derived from an EMBL/GenBank/DDBJ whole genome shotgun (WGS) entry which is preliminary data.</text>
</comment>
<protein>
    <submittedName>
        <fullName evidence="1">Uncharacterized protein</fullName>
    </submittedName>
</protein>
<dbReference type="AlphaFoldDB" id="A0A9N7TLY8"/>